<keyword evidence="5" id="KW-1185">Reference proteome</keyword>
<dbReference type="PANTHER" id="PTHR38394:SF1">
    <property type="entry name" value="NEUROFILAMENT LIGHT PROTEIN"/>
    <property type="match status" value="1"/>
</dbReference>
<accession>A0A8S0Q3F2</accession>
<dbReference type="InterPro" id="IPR057670">
    <property type="entry name" value="SH3_retrovirus"/>
</dbReference>
<dbReference type="AlphaFoldDB" id="A0A8S0Q3F2"/>
<feature type="coiled-coil region" evidence="1">
    <location>
        <begin position="593"/>
        <end position="627"/>
    </location>
</feature>
<dbReference type="Pfam" id="PF25597">
    <property type="entry name" value="SH3_retrovirus"/>
    <property type="match status" value="1"/>
</dbReference>
<feature type="coiled-coil region" evidence="1">
    <location>
        <begin position="428"/>
        <end position="509"/>
    </location>
</feature>
<evidence type="ECO:0000256" key="2">
    <source>
        <dbReference type="SAM" id="MobiDB-lite"/>
    </source>
</evidence>
<dbReference type="PROSITE" id="PS50151">
    <property type="entry name" value="UVR"/>
    <property type="match status" value="1"/>
</dbReference>
<dbReference type="EMBL" id="CACTIH010000347">
    <property type="protein sequence ID" value="CAA2959818.1"/>
    <property type="molecule type" value="Genomic_DNA"/>
</dbReference>
<dbReference type="Gramene" id="OE9A094372T2">
    <property type="protein sequence ID" value="OE9A094372C2"/>
    <property type="gene ID" value="OE9A094372"/>
</dbReference>
<feature type="domain" description="UVR" evidence="3">
    <location>
        <begin position="439"/>
        <end position="474"/>
    </location>
</feature>
<comment type="caution">
    <text evidence="4">The sequence shown here is derived from an EMBL/GenBank/DDBJ whole genome shotgun (WGS) entry which is preliminary data.</text>
</comment>
<feature type="coiled-coil region" evidence="1">
    <location>
        <begin position="808"/>
        <end position="901"/>
    </location>
</feature>
<evidence type="ECO:0000259" key="3">
    <source>
        <dbReference type="PROSITE" id="PS50151"/>
    </source>
</evidence>
<evidence type="ECO:0000313" key="5">
    <source>
        <dbReference type="Proteomes" id="UP000594638"/>
    </source>
</evidence>
<dbReference type="PANTHER" id="PTHR38394">
    <property type="entry name" value="NEUROFILAMENT LIGHT PROTEIN"/>
    <property type="match status" value="1"/>
</dbReference>
<evidence type="ECO:0000256" key="1">
    <source>
        <dbReference type="SAM" id="Coils"/>
    </source>
</evidence>
<dbReference type="InterPro" id="IPR001943">
    <property type="entry name" value="UVR_dom"/>
</dbReference>
<reference evidence="4 5" key="1">
    <citation type="submission" date="2019-12" db="EMBL/GenBank/DDBJ databases">
        <authorList>
            <person name="Alioto T."/>
            <person name="Alioto T."/>
            <person name="Gomez Garrido J."/>
        </authorList>
    </citation>
    <scope>NUCLEOTIDE SEQUENCE [LARGE SCALE GENOMIC DNA]</scope>
</reference>
<feature type="compositionally biased region" description="Low complexity" evidence="2">
    <location>
        <begin position="85"/>
        <end position="118"/>
    </location>
</feature>
<proteinExistence type="predicted"/>
<feature type="region of interest" description="Disordered" evidence="2">
    <location>
        <begin position="64"/>
        <end position="118"/>
    </location>
</feature>
<keyword evidence="1" id="KW-0175">Coiled coil</keyword>
<gene>
    <name evidence="4" type="ORF">OLEA9_A094372</name>
</gene>
<dbReference type="OrthoDB" id="1301563at2759"/>
<dbReference type="Proteomes" id="UP000594638">
    <property type="component" value="Unassembled WGS sequence"/>
</dbReference>
<feature type="coiled-coil region" evidence="1">
    <location>
        <begin position="747"/>
        <end position="781"/>
    </location>
</feature>
<organism evidence="4 5">
    <name type="scientific">Olea europaea subsp. europaea</name>
    <dbReference type="NCBI Taxonomy" id="158383"/>
    <lineage>
        <taxon>Eukaryota</taxon>
        <taxon>Viridiplantae</taxon>
        <taxon>Streptophyta</taxon>
        <taxon>Embryophyta</taxon>
        <taxon>Tracheophyta</taxon>
        <taxon>Spermatophyta</taxon>
        <taxon>Magnoliopsida</taxon>
        <taxon>eudicotyledons</taxon>
        <taxon>Gunneridae</taxon>
        <taxon>Pentapetalae</taxon>
        <taxon>asterids</taxon>
        <taxon>lamiids</taxon>
        <taxon>Lamiales</taxon>
        <taxon>Oleaceae</taxon>
        <taxon>Oleeae</taxon>
        <taxon>Olea</taxon>
    </lineage>
</organism>
<evidence type="ECO:0000313" key="4">
    <source>
        <dbReference type="EMBL" id="CAA2959818.1"/>
    </source>
</evidence>
<name>A0A8S0Q3F2_OLEEU</name>
<sequence length="949" mass="106301">MHRGYKCLDTSSGKIFISRHVIFDETIFPFASPSHKTTTTPPTYCPTVTLPFLLNINDTHSSSHASSLSTNDMLPTAPPLIETTSSHSNSSNHISFPTSNDSLASGSSSPSSAPSLNKSTTQPLIELIAVANLSELRSYQMTTLSQNHVVKPKTFTDGTVHYPLLKSFFVIDSVAQPAGADPRKYRRSRGEMASDLEQDDMDSLFEGMVLFNPSQIVSEIDENPPKQSTEIIVEAASDEPEKISVDVAVSQPLDENLFSDLTLITPSQVQITPESSPLLNSAVSRQTSIRKKKRAGLRIGYGRDVPVIPDDVSDLKESMDREQIGSEVDTHHLTGTSTAVQERDSDLLDHSVLEDDFAEITTSSEGGDLQAVEEEEVYDKQVLVKNNSSSLIELRFEEIKTKISEKLKHAREAVVSVSAARKDSIRRRRKAADNLNQASAKYNELEKQLEEACEAEDFEKAERVSERLSSAEREKESMAFTLRDAEADCDDLESRMQEVLDLQIQAEEECASLLESFTMDSANDADLVIGNAETVSMKEMEEWQSSSEELEAKKMELEIEFHLVNDARSGLNNSIESLVEDDRRERDCLHDKKKILVDELEKLLALVREKEAEIAENDSNIKRVENRIADVVSGFQELQSIVDTKCHDLQSGLSQIELDNESLSKKRKEIDEFFAQEEARGSELREMSRIAAVEANSYQEVVKLRKQLMQFVLKAREDKLRLNETETKLSQDVQMLKQAISTARASVQELSSTKARIHQEIESYNQRLLFMDKRVPELEAEKKVAATARNFREAARIASEAKVLGVEKEELQTKMETAISEIKRLEEEAGSTLQILQETEMQISSKEKELETTRYQRLILIARAASAERSAAIEVGDLEEADILLAEVEAAVAEAKNLQMDKFKEEDFLHLQENSISMELISKLDSKQLTELASSVHIMEHADMKGINV</sequence>
<protein>
    <submittedName>
        <fullName evidence="4">Leucine-rich repeat-containing DDB_G0290503</fullName>
    </submittedName>
</protein>